<dbReference type="OrthoDB" id="5563539at2759"/>
<evidence type="ECO:0008006" key="2">
    <source>
        <dbReference type="Google" id="ProtNLM"/>
    </source>
</evidence>
<name>A0A1X0QZ30_RHIZD</name>
<dbReference type="VEuPathDB" id="FungiDB:BCV72DRAFT_230713"/>
<evidence type="ECO:0000313" key="1">
    <source>
        <dbReference type="EMBL" id="ORE05004.1"/>
    </source>
</evidence>
<dbReference type="EMBL" id="KV921956">
    <property type="protein sequence ID" value="ORE05004.1"/>
    <property type="molecule type" value="Genomic_DNA"/>
</dbReference>
<sequence length="78" mass="9472">MKAEYCVDYLSYKWNTDDLIQTYRETRKYSIICKLNHDKHEDYKHKRLQNALWREMARNCTSNLSQPNKLVDPSSVSW</sequence>
<organism evidence="1">
    <name type="scientific">Rhizopus microsporus var. microsporus</name>
    <dbReference type="NCBI Taxonomy" id="86635"/>
    <lineage>
        <taxon>Eukaryota</taxon>
        <taxon>Fungi</taxon>
        <taxon>Fungi incertae sedis</taxon>
        <taxon>Mucoromycota</taxon>
        <taxon>Mucoromycotina</taxon>
        <taxon>Mucoromycetes</taxon>
        <taxon>Mucorales</taxon>
        <taxon>Mucorineae</taxon>
        <taxon>Rhizopodaceae</taxon>
        <taxon>Rhizopus</taxon>
    </lineage>
</organism>
<proteinExistence type="predicted"/>
<gene>
    <name evidence="1" type="ORF">BCV72DRAFT_230713</name>
</gene>
<reference evidence="1" key="1">
    <citation type="journal article" date="2016" name="Proc. Natl. Acad. Sci. U.S.A.">
        <title>Lipid metabolic changes in an early divergent fungus govern the establishment of a mutualistic symbiosis with endobacteria.</title>
        <authorList>
            <person name="Lastovetsky O.A."/>
            <person name="Gaspar M.L."/>
            <person name="Mondo S.J."/>
            <person name="LaButti K.M."/>
            <person name="Sandor L."/>
            <person name="Grigoriev I.V."/>
            <person name="Henry S.A."/>
            <person name="Pawlowska T.E."/>
        </authorList>
    </citation>
    <scope>NUCLEOTIDE SEQUENCE [LARGE SCALE GENOMIC DNA]</scope>
    <source>
        <strain evidence="1">ATCC 52814</strain>
    </source>
</reference>
<accession>A0A1X0QZ30</accession>
<protein>
    <recommendedName>
        <fullName evidence="2">MADF domain-containing protein</fullName>
    </recommendedName>
</protein>
<dbReference type="AlphaFoldDB" id="A0A1X0QZ30"/>
<dbReference type="Proteomes" id="UP000242414">
    <property type="component" value="Unassembled WGS sequence"/>
</dbReference>